<dbReference type="KEGG" id="fwa:DCMF_28145"/>
<evidence type="ECO:0000256" key="3">
    <source>
        <dbReference type="ARBA" id="ARBA00023004"/>
    </source>
</evidence>
<dbReference type="RefSeq" id="WP_148137518.1">
    <property type="nucleotide sequence ID" value="NZ_CP017634.1"/>
</dbReference>
<dbReference type="EMBL" id="CP017634">
    <property type="protein sequence ID" value="ATW28108.1"/>
    <property type="molecule type" value="Genomic_DNA"/>
</dbReference>
<dbReference type="Proteomes" id="UP000323521">
    <property type="component" value="Chromosome"/>
</dbReference>
<dbReference type="InterPro" id="IPR007197">
    <property type="entry name" value="rSAM"/>
</dbReference>
<accession>A0A3G1L0D1</accession>
<dbReference type="SFLD" id="SFLDF00349">
    <property type="entry name" value="3-methylornithine_synthase_(Py"/>
    <property type="match status" value="1"/>
</dbReference>
<dbReference type="Gene3D" id="3.20.20.70">
    <property type="entry name" value="Aldolase class I"/>
    <property type="match status" value="1"/>
</dbReference>
<dbReference type="SUPFAM" id="SSF102114">
    <property type="entry name" value="Radical SAM enzymes"/>
    <property type="match status" value="1"/>
</dbReference>
<feature type="binding site" evidence="6">
    <location>
        <position position="151"/>
    </location>
    <ligand>
        <name>(3R)-3-methyl-D-ornithine</name>
        <dbReference type="ChEBI" id="CHEBI:64642"/>
    </ligand>
</feature>
<dbReference type="GO" id="GO:0071524">
    <property type="term" value="P:pyrrolysine biosynthetic process"/>
    <property type="evidence" value="ECO:0007669"/>
    <property type="project" value="InterPro"/>
</dbReference>
<feature type="binding site" evidence="6">
    <location>
        <position position="187"/>
    </location>
    <ligand>
        <name>S-adenosyl-L-methionine</name>
        <dbReference type="ChEBI" id="CHEBI:59789"/>
    </ligand>
</feature>
<keyword evidence="1 5" id="KW-0949">S-adenosyl-L-methionine</keyword>
<feature type="binding site" evidence="6">
    <location>
        <position position="304"/>
    </location>
    <ligand>
        <name>(3R)-3-methyl-D-ornithine</name>
        <dbReference type="ChEBI" id="CHEBI:64642"/>
    </ligand>
</feature>
<feature type="binding site" evidence="6">
    <location>
        <position position="282"/>
    </location>
    <ligand>
        <name>(3R)-3-methyl-D-ornithine</name>
        <dbReference type="ChEBI" id="CHEBI:64642"/>
    </ligand>
</feature>
<keyword evidence="2" id="KW-0479">Metal-binding</keyword>
<dbReference type="InterPro" id="IPR013785">
    <property type="entry name" value="Aldolase_TIM"/>
</dbReference>
<gene>
    <name evidence="8" type="ORF">DCMF_28145</name>
</gene>
<dbReference type="SFLD" id="SFLDG01060">
    <property type="entry name" value="BATS_domain_containing"/>
    <property type="match status" value="1"/>
</dbReference>
<dbReference type="SFLD" id="SFLDG01280">
    <property type="entry name" value="HydE/PylB-like"/>
    <property type="match status" value="1"/>
</dbReference>
<evidence type="ECO:0000256" key="2">
    <source>
        <dbReference type="ARBA" id="ARBA00022723"/>
    </source>
</evidence>
<feature type="binding site" evidence="6">
    <location>
        <position position="303"/>
    </location>
    <ligand>
        <name>(3R)-3-methyl-D-ornithine</name>
        <dbReference type="ChEBI" id="CHEBI:64642"/>
    </ligand>
</feature>
<evidence type="ECO:0000313" key="8">
    <source>
        <dbReference type="EMBL" id="ATW28108.1"/>
    </source>
</evidence>
<feature type="domain" description="Radical SAM core" evidence="7">
    <location>
        <begin position="57"/>
        <end position="284"/>
    </location>
</feature>
<feature type="binding site" evidence="6">
    <location>
        <position position="77"/>
    </location>
    <ligand>
        <name>S-adenosyl-L-methionine</name>
        <dbReference type="ChEBI" id="CHEBI:59789"/>
    </ligand>
</feature>
<comment type="cofactor">
    <cofactor evidence="5">
        <name>[4Fe-4S] cluster</name>
        <dbReference type="ChEBI" id="CHEBI:49883"/>
    </cofactor>
    <text evidence="5">Binds 1 [4Fe-4S] cluster. The cluster is coordinated with 3 cysteines and an exchangeable S-adenosyl-L-methionine.</text>
</comment>
<dbReference type="PROSITE" id="PS51918">
    <property type="entry name" value="RADICAL_SAM"/>
    <property type="match status" value="1"/>
</dbReference>
<evidence type="ECO:0000313" key="9">
    <source>
        <dbReference type="Proteomes" id="UP000323521"/>
    </source>
</evidence>
<keyword evidence="4 5" id="KW-0411">Iron-sulfur</keyword>
<proteinExistence type="predicted"/>
<organism evidence="8 9">
    <name type="scientific">Formimonas warabiya</name>
    <dbReference type="NCBI Taxonomy" id="1761012"/>
    <lineage>
        <taxon>Bacteria</taxon>
        <taxon>Bacillati</taxon>
        <taxon>Bacillota</taxon>
        <taxon>Clostridia</taxon>
        <taxon>Eubacteriales</taxon>
        <taxon>Peptococcaceae</taxon>
        <taxon>Candidatus Formimonas</taxon>
    </lineage>
</organism>
<evidence type="ECO:0000259" key="7">
    <source>
        <dbReference type="PROSITE" id="PS51918"/>
    </source>
</evidence>
<dbReference type="InterPro" id="IPR023891">
    <property type="entry name" value="Pyrrolys_PylB"/>
</dbReference>
<keyword evidence="3 5" id="KW-0408">Iron</keyword>
<evidence type="ECO:0000256" key="5">
    <source>
        <dbReference type="PIRSR" id="PIRSR004762-1"/>
    </source>
</evidence>
<dbReference type="PANTHER" id="PTHR43726:SF1">
    <property type="entry name" value="BIOTIN SYNTHASE"/>
    <property type="match status" value="1"/>
</dbReference>
<feature type="binding site" evidence="6">
    <location>
        <position position="113"/>
    </location>
    <ligand>
        <name>(3R)-3-methyl-D-ornithine</name>
        <dbReference type="ChEBI" id="CHEBI:64642"/>
    </ligand>
</feature>
<feature type="binding site" evidence="5">
    <location>
        <position position="75"/>
    </location>
    <ligand>
        <name>[4Fe-4S] cluster</name>
        <dbReference type="ChEBI" id="CHEBI:49883"/>
        <note>4Fe-4S-S-AdoMet</note>
    </ligand>
</feature>
<feature type="binding site" evidence="5">
    <location>
        <position position="71"/>
    </location>
    <ligand>
        <name>[4Fe-4S] cluster</name>
        <dbReference type="ChEBI" id="CHEBI:49883"/>
        <note>4Fe-4S-S-AdoMet</note>
    </ligand>
</feature>
<dbReference type="InterPro" id="IPR034422">
    <property type="entry name" value="HydE/PylB-like"/>
</dbReference>
<keyword evidence="9" id="KW-1185">Reference proteome</keyword>
<evidence type="ECO:0000256" key="6">
    <source>
        <dbReference type="PIRSR" id="PIRSR004762-2"/>
    </source>
</evidence>
<evidence type="ECO:0000256" key="1">
    <source>
        <dbReference type="ARBA" id="ARBA00022691"/>
    </source>
</evidence>
<feature type="binding site" evidence="5">
    <location>
        <position position="78"/>
    </location>
    <ligand>
        <name>[4Fe-4S] cluster</name>
        <dbReference type="ChEBI" id="CHEBI:49883"/>
        <note>4Fe-4S-S-AdoMet</note>
    </ligand>
</feature>
<protein>
    <submittedName>
        <fullName evidence="8">Methylornithine synthase PylB</fullName>
    </submittedName>
</protein>
<name>A0A3G1L0D1_FORW1</name>
<dbReference type="AlphaFoldDB" id="A0A3G1L0D1"/>
<sequence>MGISSQEFQLGEILDKAYREIPLNKAEIIFLLGLNQEEEISQVFQVARDLRQRYFGEKLFLYGFVYFSTFCQNNCTFCLYRKSNRSLKRYRKSEREILDTAYSLAESGVHLLDLCMGEDPEYLMDSPRSFGKLLKIVEDVKQNTGLPLMISPGLVPQVFLERFQEVGVNWYALYQETHNRSLYAKMRLDQDYDARWGAKRAAHHMGLLVEEGLLTGIGDTMEDVADSFQAMKELGAEQVRVMSFVPQEETPMEKWVSPPRMREILIIAVMRLLFPDRLIPASLDVDGIRGLKQRLNAGANVVTSIIPPKAGLAGVSNNSLDIDEGNRTVKRVAEVVEDLGLRPASLDQYIDWVEKKQKRIGRIPAKEATI</sequence>
<dbReference type="OrthoDB" id="9775764at2"/>
<keyword evidence="5" id="KW-0004">4Fe-4S</keyword>
<feature type="binding site" evidence="6">
    <location>
        <position position="176"/>
    </location>
    <ligand>
        <name>S-adenosyl-L-methionine</name>
        <dbReference type="ChEBI" id="CHEBI:59789"/>
    </ligand>
</feature>
<evidence type="ECO:0000256" key="4">
    <source>
        <dbReference type="ARBA" id="ARBA00023014"/>
    </source>
</evidence>
<dbReference type="SFLD" id="SFLDS00029">
    <property type="entry name" value="Radical_SAM"/>
    <property type="match status" value="1"/>
</dbReference>
<reference evidence="8 9" key="1">
    <citation type="submission" date="2016-10" db="EMBL/GenBank/DDBJ databases">
        <title>Complete Genome Sequence of Peptococcaceae strain DCMF.</title>
        <authorList>
            <person name="Edwards R.J."/>
            <person name="Holland S.I."/>
            <person name="Deshpande N.P."/>
            <person name="Wong Y.K."/>
            <person name="Ertan H."/>
            <person name="Manefield M."/>
            <person name="Russell T.L."/>
            <person name="Lee M.J."/>
        </authorList>
    </citation>
    <scope>NUCLEOTIDE SEQUENCE [LARGE SCALE GENOMIC DNA]</scope>
    <source>
        <strain evidence="8 9">DCMF</strain>
    </source>
</reference>
<dbReference type="Pfam" id="PF04055">
    <property type="entry name" value="Radical_SAM"/>
    <property type="match status" value="1"/>
</dbReference>
<dbReference type="NCBIfam" id="TIGR03910">
    <property type="entry name" value="pyrrolys_PylB"/>
    <property type="match status" value="1"/>
</dbReference>
<dbReference type="SMART" id="SM00729">
    <property type="entry name" value="Elp3"/>
    <property type="match status" value="1"/>
</dbReference>
<dbReference type="GO" id="GO:0046872">
    <property type="term" value="F:metal ion binding"/>
    <property type="evidence" value="ECO:0007669"/>
    <property type="project" value="UniProtKB-KW"/>
</dbReference>
<feature type="binding site" evidence="6">
    <location>
        <position position="240"/>
    </location>
    <ligand>
        <name>S-adenosyl-L-methionine</name>
        <dbReference type="ChEBI" id="CHEBI:59789"/>
    </ligand>
</feature>
<dbReference type="InterPro" id="IPR006638">
    <property type="entry name" value="Elp3/MiaA/NifB-like_rSAM"/>
</dbReference>
<dbReference type="PIRSF" id="PIRSF004762">
    <property type="entry name" value="CHP00423"/>
    <property type="match status" value="1"/>
</dbReference>
<dbReference type="PANTHER" id="PTHR43726">
    <property type="entry name" value="3-METHYLORNITHINE SYNTHASE"/>
    <property type="match status" value="1"/>
</dbReference>
<dbReference type="GO" id="GO:0051539">
    <property type="term" value="F:4 iron, 4 sulfur cluster binding"/>
    <property type="evidence" value="ECO:0007669"/>
    <property type="project" value="UniProtKB-KW"/>
</dbReference>
<dbReference type="CDD" id="cd01335">
    <property type="entry name" value="Radical_SAM"/>
    <property type="match status" value="1"/>
</dbReference>
<dbReference type="GO" id="GO:0016740">
    <property type="term" value="F:transferase activity"/>
    <property type="evidence" value="ECO:0007669"/>
    <property type="project" value="TreeGrafter"/>
</dbReference>
<feature type="binding site" evidence="6">
    <location>
        <position position="174"/>
    </location>
    <ligand>
        <name>(3R)-3-methyl-D-ornithine</name>
        <dbReference type="ChEBI" id="CHEBI:64642"/>
    </ligand>
</feature>
<dbReference type="InterPro" id="IPR058240">
    <property type="entry name" value="rSAM_sf"/>
</dbReference>
<feature type="binding site" evidence="6">
    <location>
        <position position="195"/>
    </location>
    <ligand>
        <name>S-adenosyl-L-methionine</name>
        <dbReference type="ChEBI" id="CHEBI:59789"/>
    </ligand>
</feature>